<dbReference type="InterPro" id="IPR004358">
    <property type="entry name" value="Sig_transdc_His_kin-like_C"/>
</dbReference>
<reference evidence="25 26" key="1">
    <citation type="submission" date="2018-01" db="EMBL/GenBank/DDBJ databases">
        <title>Draft genome sequence of Paucibacter aquatile CR182 isolated from freshwater of the Nakdong River.</title>
        <authorList>
            <person name="Choi A."/>
            <person name="Chung E.J."/>
        </authorList>
    </citation>
    <scope>NUCLEOTIDE SEQUENCE [LARGE SCALE GENOMIC DNA]</scope>
    <source>
        <strain evidence="25 26">CR182</strain>
    </source>
</reference>
<dbReference type="PROSITE" id="PS50110">
    <property type="entry name" value="RESPONSE_REGULATORY"/>
    <property type="match status" value="1"/>
</dbReference>
<gene>
    <name evidence="25" type="ORF">C1O66_18350</name>
</gene>
<dbReference type="PANTHER" id="PTHR45339:SF1">
    <property type="entry name" value="HYBRID SIGNAL TRANSDUCTION HISTIDINE KINASE J"/>
    <property type="match status" value="1"/>
</dbReference>
<dbReference type="SUPFAM" id="SSF55874">
    <property type="entry name" value="ATPase domain of HSP90 chaperone/DNA topoisomerase II/histidine kinase"/>
    <property type="match status" value="1"/>
</dbReference>
<evidence type="ECO:0000256" key="1">
    <source>
        <dbReference type="ARBA" id="ARBA00000085"/>
    </source>
</evidence>
<dbReference type="PROSITE" id="PS50113">
    <property type="entry name" value="PAC"/>
    <property type="match status" value="1"/>
</dbReference>
<feature type="region of interest" description="Disordered" evidence="18">
    <location>
        <begin position="909"/>
        <end position="936"/>
    </location>
</feature>
<dbReference type="Gene3D" id="1.10.287.130">
    <property type="match status" value="1"/>
</dbReference>
<dbReference type="OrthoDB" id="9796305at2"/>
<dbReference type="SMART" id="SM00388">
    <property type="entry name" value="HisKA"/>
    <property type="match status" value="1"/>
</dbReference>
<evidence type="ECO:0000259" key="21">
    <source>
        <dbReference type="PROSITE" id="PS50110"/>
    </source>
</evidence>
<evidence type="ECO:0000256" key="13">
    <source>
        <dbReference type="ARBA" id="ARBA00023136"/>
    </source>
</evidence>
<dbReference type="Proteomes" id="UP000235916">
    <property type="component" value="Unassembled WGS sequence"/>
</dbReference>
<dbReference type="CDD" id="cd00130">
    <property type="entry name" value="PAS"/>
    <property type="match status" value="1"/>
</dbReference>
<feature type="modified residue" description="Phosphohistidine" evidence="16">
    <location>
        <position position="1004"/>
    </location>
</feature>
<dbReference type="SMART" id="SM00091">
    <property type="entry name" value="PAS"/>
    <property type="match status" value="2"/>
</dbReference>
<evidence type="ECO:0000256" key="8">
    <source>
        <dbReference type="ARBA" id="ARBA00022741"/>
    </source>
</evidence>
<dbReference type="Gene3D" id="3.40.50.2300">
    <property type="match status" value="1"/>
</dbReference>
<keyword evidence="6 19" id="KW-0812">Transmembrane</keyword>
<organism evidence="25 26">
    <name type="scientific">Kinneretia aquatilis</name>
    <dbReference type="NCBI Taxonomy" id="2070761"/>
    <lineage>
        <taxon>Bacteria</taxon>
        <taxon>Pseudomonadati</taxon>
        <taxon>Pseudomonadota</taxon>
        <taxon>Betaproteobacteria</taxon>
        <taxon>Burkholderiales</taxon>
        <taxon>Sphaerotilaceae</taxon>
        <taxon>Roseateles</taxon>
    </lineage>
</organism>
<comment type="function">
    <text evidence="14">Member of the two-component regulatory system BvgS/BvgA. Phosphorylates BvgA via a four-step phosphorelay in response to environmental signals.</text>
</comment>
<dbReference type="GO" id="GO:0005886">
    <property type="term" value="C:plasma membrane"/>
    <property type="evidence" value="ECO:0007669"/>
    <property type="project" value="UniProtKB-SubCell"/>
</dbReference>
<dbReference type="GO" id="GO:0000155">
    <property type="term" value="F:phosphorelay sensor kinase activity"/>
    <property type="evidence" value="ECO:0007669"/>
    <property type="project" value="InterPro"/>
</dbReference>
<keyword evidence="12" id="KW-0843">Virulence</keyword>
<feature type="domain" description="HPt" evidence="24">
    <location>
        <begin position="966"/>
        <end position="1059"/>
    </location>
</feature>
<keyword evidence="8" id="KW-0547">Nucleotide-binding</keyword>
<keyword evidence="26" id="KW-1185">Reference proteome</keyword>
<dbReference type="CDD" id="cd17546">
    <property type="entry name" value="REC_hyHK_CKI1_RcsC-like"/>
    <property type="match status" value="1"/>
</dbReference>
<dbReference type="Pfam" id="PF01627">
    <property type="entry name" value="Hpt"/>
    <property type="match status" value="1"/>
</dbReference>
<dbReference type="SMART" id="SM00387">
    <property type="entry name" value="HATPase_c"/>
    <property type="match status" value="1"/>
</dbReference>
<evidence type="ECO:0000256" key="6">
    <source>
        <dbReference type="ARBA" id="ARBA00022692"/>
    </source>
</evidence>
<keyword evidence="13 19" id="KW-0472">Membrane</keyword>
<feature type="domain" description="Histidine kinase" evidence="20">
    <location>
        <begin position="528"/>
        <end position="744"/>
    </location>
</feature>
<dbReference type="CDD" id="cd00088">
    <property type="entry name" value="HPT"/>
    <property type="match status" value="1"/>
</dbReference>
<dbReference type="Gene3D" id="1.20.120.160">
    <property type="entry name" value="HPT domain"/>
    <property type="match status" value="1"/>
</dbReference>
<dbReference type="FunFam" id="3.30.565.10:FF:000010">
    <property type="entry name" value="Sensor histidine kinase RcsC"/>
    <property type="match status" value="1"/>
</dbReference>
<dbReference type="GO" id="GO:0005524">
    <property type="term" value="F:ATP binding"/>
    <property type="evidence" value="ECO:0007669"/>
    <property type="project" value="UniProtKB-KW"/>
</dbReference>
<dbReference type="SUPFAM" id="SSF55785">
    <property type="entry name" value="PYP-like sensor domain (PAS domain)"/>
    <property type="match status" value="2"/>
</dbReference>
<dbReference type="InterPro" id="IPR013656">
    <property type="entry name" value="PAS_4"/>
</dbReference>
<dbReference type="InterPro" id="IPR036890">
    <property type="entry name" value="HATPase_C_sf"/>
</dbReference>
<dbReference type="InterPro" id="IPR005467">
    <property type="entry name" value="His_kinase_dom"/>
</dbReference>
<dbReference type="SMART" id="SM00448">
    <property type="entry name" value="REC"/>
    <property type="match status" value="1"/>
</dbReference>
<evidence type="ECO:0000256" key="17">
    <source>
        <dbReference type="PROSITE-ProRule" id="PRU00169"/>
    </source>
</evidence>
<evidence type="ECO:0000313" key="25">
    <source>
        <dbReference type="EMBL" id="PND39295.1"/>
    </source>
</evidence>
<evidence type="ECO:0000256" key="15">
    <source>
        <dbReference type="ARBA" id="ARBA00070152"/>
    </source>
</evidence>
<evidence type="ECO:0000256" key="3">
    <source>
        <dbReference type="ARBA" id="ARBA00012438"/>
    </source>
</evidence>
<dbReference type="PROSITE" id="PS50109">
    <property type="entry name" value="HIS_KIN"/>
    <property type="match status" value="1"/>
</dbReference>
<dbReference type="InterPro" id="IPR000014">
    <property type="entry name" value="PAS"/>
</dbReference>
<dbReference type="EMBL" id="POSP01000003">
    <property type="protein sequence ID" value="PND39295.1"/>
    <property type="molecule type" value="Genomic_DNA"/>
</dbReference>
<dbReference type="CDD" id="cd16922">
    <property type="entry name" value="HATPase_EvgS-ArcB-TorS-like"/>
    <property type="match status" value="1"/>
</dbReference>
<dbReference type="InterPro" id="IPR003661">
    <property type="entry name" value="HisK_dim/P_dom"/>
</dbReference>
<evidence type="ECO:0000256" key="11">
    <source>
        <dbReference type="ARBA" id="ARBA00023012"/>
    </source>
</evidence>
<dbReference type="Gene3D" id="3.30.450.20">
    <property type="entry name" value="PAS domain"/>
    <property type="match status" value="2"/>
</dbReference>
<feature type="transmembrane region" description="Helical" evidence="19">
    <location>
        <begin position="80"/>
        <end position="98"/>
    </location>
</feature>
<evidence type="ECO:0000256" key="12">
    <source>
        <dbReference type="ARBA" id="ARBA00023026"/>
    </source>
</evidence>
<dbReference type="Pfam" id="PF08448">
    <property type="entry name" value="PAS_4"/>
    <property type="match status" value="1"/>
</dbReference>
<dbReference type="InterPro" id="IPR008207">
    <property type="entry name" value="Sig_transdc_His_kin_Hpt_dom"/>
</dbReference>
<evidence type="ECO:0000256" key="7">
    <source>
        <dbReference type="ARBA" id="ARBA00022729"/>
    </source>
</evidence>
<name>A0A2N8L0T0_9BURK</name>
<dbReference type="PROSITE" id="PS50112">
    <property type="entry name" value="PAS"/>
    <property type="match status" value="1"/>
</dbReference>
<dbReference type="InterPro" id="IPR036641">
    <property type="entry name" value="HPT_dom_sf"/>
</dbReference>
<dbReference type="PANTHER" id="PTHR45339">
    <property type="entry name" value="HYBRID SIGNAL TRANSDUCTION HISTIDINE KINASE J"/>
    <property type="match status" value="1"/>
</dbReference>
<evidence type="ECO:0000256" key="14">
    <source>
        <dbReference type="ARBA" id="ARBA00058004"/>
    </source>
</evidence>
<dbReference type="NCBIfam" id="TIGR00229">
    <property type="entry name" value="sensory_box"/>
    <property type="match status" value="2"/>
</dbReference>
<evidence type="ECO:0000259" key="22">
    <source>
        <dbReference type="PROSITE" id="PS50112"/>
    </source>
</evidence>
<dbReference type="EC" id="2.7.13.3" evidence="3"/>
<dbReference type="SUPFAM" id="SSF47226">
    <property type="entry name" value="Histidine-containing phosphotransfer domain, HPT domain"/>
    <property type="match status" value="1"/>
</dbReference>
<feature type="domain" description="Response regulatory" evidence="21">
    <location>
        <begin position="782"/>
        <end position="899"/>
    </location>
</feature>
<evidence type="ECO:0000259" key="20">
    <source>
        <dbReference type="PROSITE" id="PS50109"/>
    </source>
</evidence>
<feature type="transmembrane region" description="Helical" evidence="19">
    <location>
        <begin position="105"/>
        <end position="124"/>
    </location>
</feature>
<dbReference type="InterPro" id="IPR001789">
    <property type="entry name" value="Sig_transdc_resp-reg_receiver"/>
</dbReference>
<comment type="catalytic activity">
    <reaction evidence="1">
        <text>ATP + protein L-histidine = ADP + protein N-phospho-L-histidine.</text>
        <dbReference type="EC" id="2.7.13.3"/>
    </reaction>
</comment>
<keyword evidence="7" id="KW-0732">Signal</keyword>
<evidence type="ECO:0000256" key="16">
    <source>
        <dbReference type="PROSITE-ProRule" id="PRU00110"/>
    </source>
</evidence>
<comment type="caution">
    <text evidence="25">The sequence shown here is derived from an EMBL/GenBank/DDBJ whole genome shotgun (WGS) entry which is preliminary data.</text>
</comment>
<evidence type="ECO:0000256" key="19">
    <source>
        <dbReference type="SAM" id="Phobius"/>
    </source>
</evidence>
<evidence type="ECO:0000256" key="18">
    <source>
        <dbReference type="SAM" id="MobiDB-lite"/>
    </source>
</evidence>
<evidence type="ECO:0000259" key="23">
    <source>
        <dbReference type="PROSITE" id="PS50113"/>
    </source>
</evidence>
<dbReference type="InterPro" id="IPR035965">
    <property type="entry name" value="PAS-like_dom_sf"/>
</dbReference>
<keyword evidence="11" id="KW-0902">Two-component regulatory system</keyword>
<feature type="domain" description="PAC" evidence="23">
    <location>
        <begin position="458"/>
        <end position="510"/>
    </location>
</feature>
<proteinExistence type="predicted"/>
<dbReference type="Pfam" id="PF02518">
    <property type="entry name" value="HATPase_c"/>
    <property type="match status" value="1"/>
</dbReference>
<dbReference type="CDD" id="cd00082">
    <property type="entry name" value="HisKA"/>
    <property type="match status" value="1"/>
</dbReference>
<evidence type="ECO:0000256" key="2">
    <source>
        <dbReference type="ARBA" id="ARBA00004651"/>
    </source>
</evidence>
<feature type="domain" description="PAS" evidence="22">
    <location>
        <begin position="384"/>
        <end position="454"/>
    </location>
</feature>
<evidence type="ECO:0000256" key="9">
    <source>
        <dbReference type="ARBA" id="ARBA00022840"/>
    </source>
</evidence>
<dbReference type="InterPro" id="IPR036097">
    <property type="entry name" value="HisK_dim/P_sf"/>
</dbReference>
<evidence type="ECO:0000256" key="10">
    <source>
        <dbReference type="ARBA" id="ARBA00022989"/>
    </source>
</evidence>
<dbReference type="Pfam" id="PF00512">
    <property type="entry name" value="HisKA"/>
    <property type="match status" value="1"/>
</dbReference>
<dbReference type="PROSITE" id="PS50894">
    <property type="entry name" value="HPT"/>
    <property type="match status" value="1"/>
</dbReference>
<dbReference type="RefSeq" id="WP_102769213.1">
    <property type="nucleotide sequence ID" value="NZ_POSP01000003.1"/>
</dbReference>
<feature type="modified residue" description="4-aspartylphosphate" evidence="17">
    <location>
        <position position="834"/>
    </location>
</feature>
<dbReference type="Pfam" id="PF00072">
    <property type="entry name" value="Response_reg"/>
    <property type="match status" value="1"/>
</dbReference>
<evidence type="ECO:0000256" key="4">
    <source>
        <dbReference type="ARBA" id="ARBA00022475"/>
    </source>
</evidence>
<feature type="transmembrane region" description="Helical" evidence="19">
    <location>
        <begin position="187"/>
        <end position="205"/>
    </location>
</feature>
<dbReference type="SUPFAM" id="SSF52172">
    <property type="entry name" value="CheY-like"/>
    <property type="match status" value="1"/>
</dbReference>
<accession>A0A2N8L0T0</accession>
<evidence type="ECO:0000259" key="24">
    <source>
        <dbReference type="PROSITE" id="PS50894"/>
    </source>
</evidence>
<dbReference type="PRINTS" id="PR00344">
    <property type="entry name" value="BCTRLSENSOR"/>
</dbReference>
<dbReference type="InterPro" id="IPR003594">
    <property type="entry name" value="HATPase_dom"/>
</dbReference>
<comment type="subcellular location">
    <subcellularLocation>
        <location evidence="2">Cell membrane</location>
        <topology evidence="2">Multi-pass membrane protein</topology>
    </subcellularLocation>
</comment>
<keyword evidence="4" id="KW-1003">Cell membrane</keyword>
<protein>
    <recommendedName>
        <fullName evidence="15">Virulence sensor protein BvgS</fullName>
        <ecNumber evidence="3">2.7.13.3</ecNumber>
    </recommendedName>
</protein>
<keyword evidence="5 17" id="KW-0597">Phosphoprotein</keyword>
<dbReference type="InterPro" id="IPR011006">
    <property type="entry name" value="CheY-like_superfamily"/>
</dbReference>
<keyword evidence="9" id="KW-0067">ATP-binding</keyword>
<keyword evidence="10 19" id="KW-1133">Transmembrane helix</keyword>
<dbReference type="AlphaFoldDB" id="A0A2N8L0T0"/>
<dbReference type="InterPro" id="IPR000700">
    <property type="entry name" value="PAS-assoc_C"/>
</dbReference>
<evidence type="ECO:0000313" key="26">
    <source>
        <dbReference type="Proteomes" id="UP000235916"/>
    </source>
</evidence>
<dbReference type="Gene3D" id="3.30.565.10">
    <property type="entry name" value="Histidine kinase-like ATPase, C-terminal domain"/>
    <property type="match status" value="1"/>
</dbReference>
<dbReference type="SUPFAM" id="SSF47384">
    <property type="entry name" value="Homodimeric domain of signal transducing histidine kinase"/>
    <property type="match status" value="1"/>
</dbReference>
<feature type="transmembrane region" description="Helical" evidence="19">
    <location>
        <begin position="130"/>
        <end position="148"/>
    </location>
</feature>
<feature type="transmembrane region" description="Helical" evidence="19">
    <location>
        <begin position="42"/>
        <end position="60"/>
    </location>
</feature>
<evidence type="ECO:0000256" key="5">
    <source>
        <dbReference type="ARBA" id="ARBA00022553"/>
    </source>
</evidence>
<sequence>MAALQSAPPAEAFDEPSAIEPPLNAAQQEESLRGFKSRLDAMMLRSARVFLVLVMLGALLQIAGTLNQTELAWSLRLSRAGPATAVLLICALALLLALRWGVRLAAGFFSAAVMLALFASAAWHGNGVRSSGMGAVLAALVVMGLMVGPRAAMRGTVLACLGFLGLWQAEVRGLIPGLVVQNTPPLSSFAVVYSFGAVMIGWLVLRYGTVFWEVTSSLEGSRRLLADTVRAQQKVAQELRDSEERLRMLLDSSITSIQILEGETGALRFANAQTLEKFGCARPSDLAEALMYPGGLYAKEQLMQWVQRTLDQGPQYFEWQSRRRDGTPIWWDMKMDRMRLAGQACVVLFGHDITARVRAEAELRVQQGRLEDDVRLRTAELQAEKQRMQDILEALPITLSIRDTAGRYILINRAFEQASGFKREQVLGQTARALFNEEVAAEIAETDAQLLAGSASSLSSERQIVHPKDGPHDYLLTMVALVDARKSLYGILNLGTDVTSIKRLQRELSVAKDEAERLARVKSDFLANMSHEIRTPLNAVLGLAQLGVSRSADPLASRNGFERIVRSGRHLLGVINDILDYSKVESGKLDIESLPCNLVHLAKEVVDLVSERADAKNLRLRMEYKCSFDWVALDSLRVTQILVNLLANAIKFTDKGRVTLTLESQRDWLRLSVTDTGPGIPPEQQLRIFRAFEQADSSTTRQFGGTGLGLSISSQLARAMGGDIEVDSVVGQGSCFTLKLPLVRVEPGQLELVEQRSELPPLSGPGVLDDASEAKVSLRGLRILITDDVDINREILQDMLQVAGAEVLSAEGGAQAIAHLREQGPAGIDLVLMDVQMPEMDGYEATRRLHQLAPQLPVIALTAHALAEERQRCLAAGMVAHISKPIDQAELLRTLTSLSAGIPRRASLKLSSMQQPDTAVPATPASMPAPVPPASTEAIQAPAPASLWPDLPGTDFAAALTRCAGRQELLAKLLGTFAKQYSQHQSLFEEALVAGGSTLASAAHRLKGLAANLGMNRLADCAAALEHAAGPQGEPGQITPALMALNRELSPMIGAIQAWRERAQG</sequence>